<comment type="similarity">
    <text evidence="1 9">Belongs to the GTP-binding SRP family. SRP54 subfamily.</text>
</comment>
<protein>
    <recommendedName>
        <fullName evidence="9">Signal recognition particle protein</fullName>
        <ecNumber evidence="9">3.6.5.4</ecNumber>
    </recommendedName>
    <alternativeName>
        <fullName evidence="9">Fifty-four homolog</fullName>
    </alternativeName>
</protein>
<sequence>MFNNLTQRLSQSLRKIINKGRLTEDNIQDTIREVRKALLEADVTLSVVQKFIENVKKKSIGSQINKSLTPGQEFIKIVKNELILAMGEKNNTLNLSIAPPAIILVIGLQGAGKTTTLAKLAKWIRDKHKKKILVVSTDIYRAAAIKQLEILSQQIQIDFFSSNTNEKPIEITEKAIKYTKLKLYDVLLIDTAGRLHIDEKMMNEINQIQNLSKPIETLLIVDSMMGQDAINMSKIFNNKLFISGIVLTKTDSDSRSGIALSMRYITGKPIKFIGTGEKITDLEAFSPERISDRILGMNDVISLIEDIEEKVDQSQVQKLTKKLKKGHNFNLNDFLIQIKQIKKIGGLNYFINKFSMNNILSNNISLLNSDKNTLKKIEAIISSMTPKEREKPIIIKGSRKRRIALGSGTKIQDVNKLLKNFDDIQRIMKKIKTGGISKVMRGIKNILPKNFS</sequence>
<dbReference type="InterPro" id="IPR027417">
    <property type="entry name" value="P-loop_NTPase"/>
</dbReference>
<dbReference type="EMBL" id="CP002697">
    <property type="protein sequence ID" value="AHG59996.1"/>
    <property type="molecule type" value="Genomic_DNA"/>
</dbReference>
<dbReference type="HAMAP" id="MF_00306">
    <property type="entry name" value="SRP54"/>
    <property type="match status" value="1"/>
</dbReference>
<dbReference type="SMART" id="SM00962">
    <property type="entry name" value="SRP54"/>
    <property type="match status" value="1"/>
</dbReference>
<dbReference type="HOGENOM" id="CLU_009301_6_0_6"/>
<evidence type="ECO:0000256" key="7">
    <source>
        <dbReference type="ARBA" id="ARBA00023274"/>
    </source>
</evidence>
<organism evidence="11 12">
    <name type="scientific">Buchnera aphidicola str. USDA</name>
    <name type="common">Myzus persicae</name>
    <dbReference type="NCBI Taxonomy" id="1009856"/>
    <lineage>
        <taxon>Bacteria</taxon>
        <taxon>Pseudomonadati</taxon>
        <taxon>Pseudomonadota</taxon>
        <taxon>Gammaproteobacteria</taxon>
        <taxon>Enterobacterales</taxon>
        <taxon>Erwiniaceae</taxon>
        <taxon>Buchnera</taxon>
    </lineage>
</organism>
<dbReference type="Gene3D" id="3.40.50.300">
    <property type="entry name" value="P-loop containing nucleotide triphosphate hydrolases"/>
    <property type="match status" value="1"/>
</dbReference>
<dbReference type="SMART" id="SM00963">
    <property type="entry name" value="SRP54_N"/>
    <property type="match status" value="1"/>
</dbReference>
<evidence type="ECO:0000259" key="10">
    <source>
        <dbReference type="PROSITE" id="PS00300"/>
    </source>
</evidence>
<evidence type="ECO:0000256" key="6">
    <source>
        <dbReference type="ARBA" id="ARBA00023135"/>
    </source>
</evidence>
<reference evidence="11 12" key="1">
    <citation type="journal article" date="2013" name="BMC Genomics">
        <title>Comparative analysis of genome sequences from four strains of the Buchnera aphidicola Mp endosymbion of the green peach aphid, Myzus persicae.</title>
        <authorList>
            <person name="Jiang Z."/>
            <person name="Jones D.H."/>
            <person name="Khuri S."/>
            <person name="Tsinoremas N.F."/>
            <person name="Wyss T."/>
            <person name="Jander G."/>
            <person name="Wilson A.C."/>
        </authorList>
    </citation>
    <scope>NUCLEOTIDE SEQUENCE [LARGE SCALE GENOMIC DNA]</scope>
    <source>
        <strain evidence="12">str. USDA (Myzus persicae)</strain>
    </source>
</reference>
<dbReference type="GO" id="GO:0008312">
    <property type="term" value="F:7S RNA binding"/>
    <property type="evidence" value="ECO:0007669"/>
    <property type="project" value="InterPro"/>
</dbReference>
<keyword evidence="9" id="KW-0963">Cytoplasm</keyword>
<gene>
    <name evidence="9 11" type="primary">ffh</name>
    <name evidence="11" type="ORF">BUMPUSDA_CDS00204</name>
</gene>
<dbReference type="KEGG" id="bapu:BUMPUSDA_CDS00204"/>
<feature type="binding site" evidence="9">
    <location>
        <begin position="190"/>
        <end position="194"/>
    </location>
    <ligand>
        <name>GTP</name>
        <dbReference type="ChEBI" id="CHEBI:37565"/>
    </ligand>
</feature>
<dbReference type="InterPro" id="IPR000897">
    <property type="entry name" value="SRP54_GTPase_dom"/>
</dbReference>
<dbReference type="PROSITE" id="PS00300">
    <property type="entry name" value="SRP54"/>
    <property type="match status" value="1"/>
</dbReference>
<dbReference type="PANTHER" id="PTHR11564">
    <property type="entry name" value="SIGNAL RECOGNITION PARTICLE 54K PROTEIN SRP54"/>
    <property type="match status" value="1"/>
</dbReference>
<dbReference type="Pfam" id="PF02881">
    <property type="entry name" value="SRP54_N"/>
    <property type="match status" value="1"/>
</dbReference>
<dbReference type="GO" id="GO:0003924">
    <property type="term" value="F:GTPase activity"/>
    <property type="evidence" value="ECO:0007669"/>
    <property type="project" value="UniProtKB-UniRule"/>
</dbReference>
<evidence type="ECO:0000256" key="4">
    <source>
        <dbReference type="ARBA" id="ARBA00022884"/>
    </source>
</evidence>
<dbReference type="Proteomes" id="UP000019087">
    <property type="component" value="Chromosome"/>
</dbReference>
<dbReference type="PATRIC" id="fig|1009856.3.peg.385"/>
<dbReference type="SMART" id="SM00382">
    <property type="entry name" value="AAA"/>
    <property type="match status" value="1"/>
</dbReference>
<comment type="catalytic activity">
    <reaction evidence="8 9">
        <text>GTP + H2O = GDP + phosphate + H(+)</text>
        <dbReference type="Rhea" id="RHEA:19669"/>
        <dbReference type="ChEBI" id="CHEBI:15377"/>
        <dbReference type="ChEBI" id="CHEBI:15378"/>
        <dbReference type="ChEBI" id="CHEBI:37565"/>
        <dbReference type="ChEBI" id="CHEBI:43474"/>
        <dbReference type="ChEBI" id="CHEBI:58189"/>
        <dbReference type="EC" id="3.6.5.4"/>
    </reaction>
</comment>
<keyword evidence="6 9" id="KW-0733">Signal recognition particle</keyword>
<comment type="subunit">
    <text evidence="9">Part of the signal recognition particle protein translocation system, which is composed of SRP and FtsY. SRP is a ribonucleoprotein composed of Ffh and a 4.5S RNA molecule.</text>
</comment>
<keyword evidence="3 9" id="KW-0378">Hydrolase</keyword>
<dbReference type="InterPro" id="IPR004780">
    <property type="entry name" value="SRP"/>
</dbReference>
<dbReference type="SUPFAM" id="SSF47446">
    <property type="entry name" value="Signal peptide-binding domain"/>
    <property type="match status" value="1"/>
</dbReference>
<keyword evidence="4 9" id="KW-0694">RNA-binding</keyword>
<feature type="domain" description="SRP54-type proteins GTP-binding" evidence="10">
    <location>
        <begin position="269"/>
        <end position="282"/>
    </location>
</feature>
<dbReference type="InterPro" id="IPR004125">
    <property type="entry name" value="Signal_recog_particle_SRP54_M"/>
</dbReference>
<dbReference type="AlphaFoldDB" id="W0NZR5"/>
<dbReference type="Pfam" id="PF00448">
    <property type="entry name" value="SRP54"/>
    <property type="match status" value="1"/>
</dbReference>
<dbReference type="InterPro" id="IPR003593">
    <property type="entry name" value="AAA+_ATPase"/>
</dbReference>
<dbReference type="InterPro" id="IPR013822">
    <property type="entry name" value="Signal_recog_particl_SRP54_hlx"/>
</dbReference>
<evidence type="ECO:0000256" key="3">
    <source>
        <dbReference type="ARBA" id="ARBA00022801"/>
    </source>
</evidence>
<dbReference type="Gene3D" id="1.10.260.30">
    <property type="entry name" value="Signal recognition particle, SRP54 subunit, M-domain"/>
    <property type="match status" value="1"/>
</dbReference>
<evidence type="ECO:0000256" key="1">
    <source>
        <dbReference type="ARBA" id="ARBA00005450"/>
    </source>
</evidence>
<feature type="binding site" evidence="9">
    <location>
        <begin position="248"/>
        <end position="251"/>
    </location>
    <ligand>
        <name>GTP</name>
        <dbReference type="ChEBI" id="CHEBI:37565"/>
    </ligand>
</feature>
<dbReference type="GO" id="GO:0005525">
    <property type="term" value="F:GTP binding"/>
    <property type="evidence" value="ECO:0007669"/>
    <property type="project" value="UniProtKB-UniRule"/>
</dbReference>
<evidence type="ECO:0000313" key="11">
    <source>
        <dbReference type="EMBL" id="AHG59996.1"/>
    </source>
</evidence>
<dbReference type="SUPFAM" id="SSF52540">
    <property type="entry name" value="P-loop containing nucleoside triphosphate hydrolases"/>
    <property type="match status" value="1"/>
</dbReference>
<dbReference type="InterPro" id="IPR042101">
    <property type="entry name" value="SRP54_N_sf"/>
</dbReference>
<comment type="domain">
    <text evidence="9">Composed of three domains: the N-terminal N domain, which is responsible for interactions with the ribosome, the central G domain, which binds GTP, and the C-terminal M domain, which binds the RNA and the signal sequence of the RNC.</text>
</comment>
<dbReference type="NCBIfam" id="TIGR00959">
    <property type="entry name" value="ffh"/>
    <property type="match status" value="1"/>
</dbReference>
<accession>W0NZR5</accession>
<feature type="binding site" evidence="9">
    <location>
        <begin position="107"/>
        <end position="114"/>
    </location>
    <ligand>
        <name>GTP</name>
        <dbReference type="ChEBI" id="CHEBI:37565"/>
    </ligand>
</feature>
<comment type="function">
    <text evidence="9">Involved in targeting and insertion of nascent membrane proteins into the cytoplasmic membrane. Binds to the hydrophobic signal sequence of the ribosome-nascent chain (RNC) as it emerges from the ribosomes. The SRP-RNC complex is then targeted to the cytoplasmic membrane where it interacts with the SRP receptor FtsY. Interaction with FtsY leads to the transfer of the RNC complex to the Sec translocase for insertion into the membrane, the hydrolysis of GTP by both Ffh and FtsY, and the dissociation of the SRP-FtsY complex into the individual components.</text>
</comment>
<comment type="subcellular location">
    <subcellularLocation>
        <location evidence="9">Cytoplasm</location>
    </subcellularLocation>
    <text evidence="9">The SRP-RNC complex is targeted to the cytoplasmic membrane.</text>
</comment>
<keyword evidence="5 9" id="KW-0342">GTP-binding</keyword>
<dbReference type="CDD" id="cd18539">
    <property type="entry name" value="SRP_G"/>
    <property type="match status" value="1"/>
</dbReference>
<dbReference type="Gene3D" id="1.20.120.140">
    <property type="entry name" value="Signal recognition particle SRP54, nucleotide-binding domain"/>
    <property type="match status" value="1"/>
</dbReference>
<dbReference type="RefSeq" id="WP_025369023.1">
    <property type="nucleotide sequence ID" value="NZ_CP002697.1"/>
</dbReference>
<dbReference type="Pfam" id="PF02978">
    <property type="entry name" value="SRP_SPB"/>
    <property type="match status" value="1"/>
</dbReference>
<dbReference type="GO" id="GO:0006614">
    <property type="term" value="P:SRP-dependent cotranslational protein targeting to membrane"/>
    <property type="evidence" value="ECO:0007669"/>
    <property type="project" value="InterPro"/>
</dbReference>
<evidence type="ECO:0000256" key="2">
    <source>
        <dbReference type="ARBA" id="ARBA00022741"/>
    </source>
</evidence>
<evidence type="ECO:0000256" key="5">
    <source>
        <dbReference type="ARBA" id="ARBA00023134"/>
    </source>
</evidence>
<keyword evidence="7 9" id="KW-0687">Ribonucleoprotein</keyword>
<keyword evidence="2 9" id="KW-0547">Nucleotide-binding</keyword>
<proteinExistence type="inferred from homology"/>
<dbReference type="PANTHER" id="PTHR11564:SF5">
    <property type="entry name" value="SIGNAL RECOGNITION PARTICLE SUBUNIT SRP54"/>
    <property type="match status" value="1"/>
</dbReference>
<dbReference type="InterPro" id="IPR022941">
    <property type="entry name" value="SRP54"/>
</dbReference>
<dbReference type="InterPro" id="IPR036891">
    <property type="entry name" value="Signal_recog_part_SRP54_M_sf"/>
</dbReference>
<evidence type="ECO:0000256" key="8">
    <source>
        <dbReference type="ARBA" id="ARBA00048027"/>
    </source>
</evidence>
<dbReference type="EC" id="3.6.5.4" evidence="9"/>
<evidence type="ECO:0000313" key="12">
    <source>
        <dbReference type="Proteomes" id="UP000019087"/>
    </source>
</evidence>
<evidence type="ECO:0000256" key="9">
    <source>
        <dbReference type="HAMAP-Rule" id="MF_00306"/>
    </source>
</evidence>
<name>W0NZR5_BUCMP</name>
<dbReference type="GO" id="GO:0048500">
    <property type="term" value="C:signal recognition particle"/>
    <property type="evidence" value="ECO:0007669"/>
    <property type="project" value="UniProtKB-UniRule"/>
</dbReference>